<dbReference type="AlphaFoldDB" id="A0AAE3N618"/>
<dbReference type="Gene3D" id="1.10.287.470">
    <property type="entry name" value="Helix hairpin bin"/>
    <property type="match status" value="1"/>
</dbReference>
<dbReference type="Gene3D" id="2.40.50.100">
    <property type="match status" value="1"/>
</dbReference>
<evidence type="ECO:0000256" key="1">
    <source>
        <dbReference type="ARBA" id="ARBA00004196"/>
    </source>
</evidence>
<dbReference type="RefSeq" id="WP_306413433.1">
    <property type="nucleotide sequence ID" value="NZ_JANFPI010000013.1"/>
</dbReference>
<gene>
    <name evidence="6" type="primary">hlyD</name>
    <name evidence="6" type="ORF">NOF55_22755</name>
</gene>
<evidence type="ECO:0000313" key="6">
    <source>
        <dbReference type="EMBL" id="MCX8999930.1"/>
    </source>
</evidence>
<dbReference type="Gene3D" id="2.40.30.170">
    <property type="match status" value="1"/>
</dbReference>
<dbReference type="PANTHER" id="PTHR32347">
    <property type="entry name" value="EFFLUX SYSTEM COMPONENT YKNX-RELATED"/>
    <property type="match status" value="1"/>
</dbReference>
<dbReference type="InterPro" id="IPR058636">
    <property type="entry name" value="Beta-barrel_YknX"/>
</dbReference>
<dbReference type="EMBL" id="JANFPI010000013">
    <property type="protein sequence ID" value="MCX8999930.1"/>
    <property type="molecule type" value="Genomic_DNA"/>
</dbReference>
<dbReference type="PANTHER" id="PTHR32347:SF29">
    <property type="entry name" value="UPF0194 MEMBRANE PROTEIN YBHG"/>
    <property type="match status" value="1"/>
</dbReference>
<keyword evidence="2 3" id="KW-0175">Coiled coil</keyword>
<evidence type="ECO:0000259" key="5">
    <source>
        <dbReference type="Pfam" id="PF25990"/>
    </source>
</evidence>
<feature type="domain" description="YbhG-like alpha-helical hairpin" evidence="4">
    <location>
        <begin position="82"/>
        <end position="210"/>
    </location>
</feature>
<proteinExistence type="predicted"/>
<dbReference type="Pfam" id="PF25881">
    <property type="entry name" value="HH_YBHG"/>
    <property type="match status" value="1"/>
</dbReference>
<dbReference type="Pfam" id="PF25990">
    <property type="entry name" value="Beta-barrel_YknX"/>
    <property type="match status" value="1"/>
</dbReference>
<organism evidence="6 7">
    <name type="scientific">Ectorhizobium quercum</name>
    <dbReference type="NCBI Taxonomy" id="2965071"/>
    <lineage>
        <taxon>Bacteria</taxon>
        <taxon>Pseudomonadati</taxon>
        <taxon>Pseudomonadota</taxon>
        <taxon>Alphaproteobacteria</taxon>
        <taxon>Hyphomicrobiales</taxon>
        <taxon>Rhizobiaceae</taxon>
        <taxon>Ectorhizobium</taxon>
    </lineage>
</organism>
<evidence type="ECO:0000259" key="4">
    <source>
        <dbReference type="Pfam" id="PF25881"/>
    </source>
</evidence>
<dbReference type="InterPro" id="IPR059052">
    <property type="entry name" value="HH_YbhG-like"/>
</dbReference>
<dbReference type="InterPro" id="IPR050465">
    <property type="entry name" value="UPF0194_transport"/>
</dbReference>
<evidence type="ECO:0000256" key="2">
    <source>
        <dbReference type="ARBA" id="ARBA00023054"/>
    </source>
</evidence>
<dbReference type="Proteomes" id="UP001208771">
    <property type="component" value="Unassembled WGS sequence"/>
</dbReference>
<accession>A0AAE3N618</accession>
<dbReference type="GO" id="GO:0042597">
    <property type="term" value="C:periplasmic space"/>
    <property type="evidence" value="ECO:0007669"/>
    <property type="project" value="UniProtKB-SubCell"/>
</dbReference>
<dbReference type="NCBIfam" id="NF002939">
    <property type="entry name" value="PRK03598.1"/>
    <property type="match status" value="1"/>
</dbReference>
<evidence type="ECO:0000313" key="7">
    <source>
        <dbReference type="Proteomes" id="UP001208771"/>
    </source>
</evidence>
<name>A0AAE3N618_9HYPH</name>
<comment type="subcellular location">
    <subcellularLocation>
        <location evidence="1">Cell envelope</location>
    </subcellularLocation>
</comment>
<feature type="coiled-coil region" evidence="3">
    <location>
        <begin position="188"/>
        <end position="215"/>
    </location>
</feature>
<comment type="caution">
    <text evidence="6">The sequence shown here is derived from an EMBL/GenBank/DDBJ whole genome shotgun (WGS) entry which is preliminary data.</text>
</comment>
<sequence length="339" mass="36031">MSKKVLRALAVVAIAGAGTAAYVLDVPARLGWTASSTSEHLTLYGNVDIRQVRLGFRVGGRLSEALVEEGDSIVAGDVLARLDMQPLEDSLRASEAQVEAMRAMLEKMEAGPRMAEIAQARATHAERLADLRNAEQTLARVAALAPSGAVSRSSLDEAQASHDMAAARAASAREALRLLEEGERAEDIAAARANLHTAEANLSAARTSLADAELRAPSDGVVLSRAQESGAILSQGDTVYVLSLVQPVWVRAYIGEPDLGRIHPGMAVEVVTDTAPDRPYRGVIGFISPVAEFTPKAVETPELRTDLVYRLRVIVSEADEGLRQGMPVTVRVSRSGPVT</sequence>
<dbReference type="SUPFAM" id="SSF111369">
    <property type="entry name" value="HlyD-like secretion proteins"/>
    <property type="match status" value="2"/>
</dbReference>
<protein>
    <submittedName>
        <fullName evidence="6">Secretion protein HlyD</fullName>
    </submittedName>
</protein>
<reference evidence="6" key="1">
    <citation type="submission" date="2022-07" db="EMBL/GenBank/DDBJ databases">
        <title>Ectorhizobium quercum gen.nov., sp. nov.</title>
        <authorList>
            <person name="Ma T."/>
            <person name="Li Y."/>
        </authorList>
    </citation>
    <scope>NUCLEOTIDE SEQUENCE</scope>
    <source>
        <strain evidence="6">BDR2-2</strain>
    </source>
</reference>
<evidence type="ECO:0000256" key="3">
    <source>
        <dbReference type="SAM" id="Coils"/>
    </source>
</evidence>
<feature type="domain" description="YknX-like beta-barrel" evidence="5">
    <location>
        <begin position="250"/>
        <end position="332"/>
    </location>
</feature>
<keyword evidence="7" id="KW-1185">Reference proteome</keyword>